<dbReference type="EnsemblMetazoa" id="AALFPA23_023334.R34703">
    <property type="protein sequence ID" value="AALFPA23_023334.P34703"/>
    <property type="gene ID" value="AALFPA23_023334"/>
</dbReference>
<reference evidence="2" key="2">
    <citation type="submission" date="2025-05" db="UniProtKB">
        <authorList>
            <consortium name="EnsemblMetazoa"/>
        </authorList>
    </citation>
    <scope>IDENTIFICATION</scope>
    <source>
        <strain evidence="2">Foshan</strain>
    </source>
</reference>
<dbReference type="Proteomes" id="UP000069940">
    <property type="component" value="Unassembled WGS sequence"/>
</dbReference>
<keyword evidence="3" id="KW-1185">Reference proteome</keyword>
<dbReference type="GeneID" id="109407266"/>
<sequence>MHNKDIVARSLTKKYSMLRSINAEIPQALWFYPNGRGPGKHSGKIHYHIEYMVKKDRKQVRSKTPAESNDTSPIEGNGSQACDNETLLAMIEKLKYIVPTDASLEVIKDDWMQTFDARKKIRDSKDVATLVDRMIENFPLSIEFDGSLIATDFALMFPNATNFLDTWDSIQSKIAERHHSLHTSMKSQFFRTLMIVKEKNPSRGVKRVVKGAQKITNLLEGVIEWINHEDDVQQFAASYAKTRLPVLVIKGPQYEDTEEAEAYVCLNKRAFAAGTDVRRAFLLLIQTFYFFNLKFEASLSNFYNVFVGGSLEHRQNVYNS</sequence>
<reference evidence="3" key="1">
    <citation type="journal article" date="2015" name="Proc. Natl. Acad. Sci. U.S.A.">
        <title>Genome sequence of the Asian Tiger mosquito, Aedes albopictus, reveals insights into its biology, genetics, and evolution.</title>
        <authorList>
            <person name="Chen X.G."/>
            <person name="Jiang X."/>
            <person name="Gu J."/>
            <person name="Xu M."/>
            <person name="Wu Y."/>
            <person name="Deng Y."/>
            <person name="Zhang C."/>
            <person name="Bonizzoni M."/>
            <person name="Dermauw W."/>
            <person name="Vontas J."/>
            <person name="Armbruster P."/>
            <person name="Huang X."/>
            <person name="Yang Y."/>
            <person name="Zhang H."/>
            <person name="He W."/>
            <person name="Peng H."/>
            <person name="Liu Y."/>
            <person name="Wu K."/>
            <person name="Chen J."/>
            <person name="Lirakis M."/>
            <person name="Topalis P."/>
            <person name="Van Leeuwen T."/>
            <person name="Hall A.B."/>
            <person name="Jiang X."/>
            <person name="Thorpe C."/>
            <person name="Mueller R.L."/>
            <person name="Sun C."/>
            <person name="Waterhouse R.M."/>
            <person name="Yan G."/>
            <person name="Tu Z.J."/>
            <person name="Fang X."/>
            <person name="James A.A."/>
        </authorList>
    </citation>
    <scope>NUCLEOTIDE SEQUENCE [LARGE SCALE GENOMIC DNA]</scope>
    <source>
        <strain evidence="3">Foshan</strain>
    </source>
</reference>
<accession>A0ABM2A0J2</accession>
<feature type="region of interest" description="Disordered" evidence="1">
    <location>
        <begin position="56"/>
        <end position="79"/>
    </location>
</feature>
<feature type="compositionally biased region" description="Polar residues" evidence="1">
    <location>
        <begin position="65"/>
        <end position="79"/>
    </location>
</feature>
<proteinExistence type="predicted"/>
<evidence type="ECO:0000313" key="2">
    <source>
        <dbReference type="EnsemblMetazoa" id="AALFPA23_023334.P34703"/>
    </source>
</evidence>
<dbReference type="RefSeq" id="XP_062709201.1">
    <property type="nucleotide sequence ID" value="XM_062853217.1"/>
</dbReference>
<evidence type="ECO:0000256" key="1">
    <source>
        <dbReference type="SAM" id="MobiDB-lite"/>
    </source>
</evidence>
<name>A0ABM2A0J2_AEDAL</name>
<evidence type="ECO:0000313" key="3">
    <source>
        <dbReference type="Proteomes" id="UP000069940"/>
    </source>
</evidence>
<protein>
    <submittedName>
        <fullName evidence="2">Uncharacterized protein</fullName>
    </submittedName>
</protein>
<organism evidence="2 3">
    <name type="scientific">Aedes albopictus</name>
    <name type="common">Asian tiger mosquito</name>
    <name type="synonym">Stegomyia albopicta</name>
    <dbReference type="NCBI Taxonomy" id="7160"/>
    <lineage>
        <taxon>Eukaryota</taxon>
        <taxon>Metazoa</taxon>
        <taxon>Ecdysozoa</taxon>
        <taxon>Arthropoda</taxon>
        <taxon>Hexapoda</taxon>
        <taxon>Insecta</taxon>
        <taxon>Pterygota</taxon>
        <taxon>Neoptera</taxon>
        <taxon>Endopterygota</taxon>
        <taxon>Diptera</taxon>
        <taxon>Nematocera</taxon>
        <taxon>Culicoidea</taxon>
        <taxon>Culicidae</taxon>
        <taxon>Culicinae</taxon>
        <taxon>Aedini</taxon>
        <taxon>Aedes</taxon>
        <taxon>Stegomyia</taxon>
    </lineage>
</organism>